<dbReference type="EMBL" id="JAKOGG010000005">
    <property type="protein sequence ID" value="MCS4556782.1"/>
    <property type="molecule type" value="Genomic_DNA"/>
</dbReference>
<sequence length="205" mass="23795">MLNADKLKIEKLISNDEAERIATCEELDALDLGHFEDHPISQKFIHEREKELIDTFYSTKSEKVKEWILQVLAEALIESEEVVAIVANSLTQNCKYLPTLLYYMWQNSSKFINNKQQIKTLSKHADAQVRWRVALVLENMPLEYGEDIKVIRELMLDEYYTTRTYAVLALKKLNKLGFLDRLALKRVIKVDDGAARTYALELLGK</sequence>
<reference evidence="2" key="1">
    <citation type="submission" date="2023-07" db="EMBL/GenBank/DDBJ databases">
        <title>Shewanella mangrovi sp. nov., an acetaldehyde- degrading bacterium isolated from mangrove sediment.</title>
        <authorList>
            <person name="Liu Y."/>
        </authorList>
    </citation>
    <scope>NUCLEOTIDE SEQUENCE [LARGE SCALE GENOMIC DNA]</scope>
    <source>
        <strain evidence="2">C32</strain>
    </source>
</reference>
<dbReference type="InterPro" id="IPR016024">
    <property type="entry name" value="ARM-type_fold"/>
</dbReference>
<dbReference type="Proteomes" id="UP001201549">
    <property type="component" value="Unassembled WGS sequence"/>
</dbReference>
<proteinExistence type="predicted"/>
<dbReference type="RefSeq" id="WP_238896172.1">
    <property type="nucleotide sequence ID" value="NZ_JAKOGG010000005.1"/>
</dbReference>
<name>A0ABT2FKC7_9GAMM</name>
<gene>
    <name evidence="1" type="ORF">L9G74_10040</name>
</gene>
<evidence type="ECO:0008006" key="3">
    <source>
        <dbReference type="Google" id="ProtNLM"/>
    </source>
</evidence>
<dbReference type="Gene3D" id="1.25.10.10">
    <property type="entry name" value="Leucine-rich Repeat Variant"/>
    <property type="match status" value="1"/>
</dbReference>
<comment type="caution">
    <text evidence="1">The sequence shown here is derived from an EMBL/GenBank/DDBJ whole genome shotgun (WGS) entry which is preliminary data.</text>
</comment>
<evidence type="ECO:0000313" key="2">
    <source>
        <dbReference type="Proteomes" id="UP001201549"/>
    </source>
</evidence>
<keyword evidence="2" id="KW-1185">Reference proteome</keyword>
<dbReference type="InterPro" id="IPR011989">
    <property type="entry name" value="ARM-like"/>
</dbReference>
<evidence type="ECO:0000313" key="1">
    <source>
        <dbReference type="EMBL" id="MCS4556782.1"/>
    </source>
</evidence>
<organism evidence="1 2">
    <name type="scientific">Shewanella electrica</name>
    <dbReference type="NCBI Taxonomy" id="515560"/>
    <lineage>
        <taxon>Bacteria</taxon>
        <taxon>Pseudomonadati</taxon>
        <taxon>Pseudomonadota</taxon>
        <taxon>Gammaproteobacteria</taxon>
        <taxon>Alteromonadales</taxon>
        <taxon>Shewanellaceae</taxon>
        <taxon>Shewanella</taxon>
    </lineage>
</organism>
<protein>
    <recommendedName>
        <fullName evidence="3">HEAT repeat domain-containing protein</fullName>
    </recommendedName>
</protein>
<accession>A0ABT2FKC7</accession>
<dbReference type="SUPFAM" id="SSF48371">
    <property type="entry name" value="ARM repeat"/>
    <property type="match status" value="1"/>
</dbReference>